<dbReference type="GO" id="GO:0043565">
    <property type="term" value="F:sequence-specific DNA binding"/>
    <property type="evidence" value="ECO:0007669"/>
    <property type="project" value="InterPro"/>
</dbReference>
<dbReference type="InterPro" id="IPR009057">
    <property type="entry name" value="Homeodomain-like_sf"/>
</dbReference>
<dbReference type="SUPFAM" id="SSF52317">
    <property type="entry name" value="Class I glutamine amidotransferase-like"/>
    <property type="match status" value="1"/>
</dbReference>
<sequence length="317" mass="35205">MPGFSLLSVGGFLDKLRFSSDDEDYGRQLNCSWTLVSLNEGPVAASCGVTLMPDLTLDKVKISGKSCNYFVIFGGNLPEKVVSCVPHYLPTLRHLQSMKIPLVSVDNAAFLLAASGIVKDRILVHWRHSCEFEQSFPWITPETDKNVMENGRIISCPGGNATIELAAFLLEKHLGRSRAVKGLSDMLVAGFAPPASLTWKSPDLQNFPAPVRQAIKIMRQNINHHFSAEHIARLSGLSRRQLDRSLVTQTGMTISQTFIELKMNHACWLMLKTTRTLSQIASDSGFTDVSHLNRHFRLRTGTTPAKWRKENSLGSDL</sequence>
<dbReference type="CDD" id="cd03136">
    <property type="entry name" value="GATase1_AraC_ArgR_like"/>
    <property type="match status" value="1"/>
</dbReference>
<dbReference type="Gene3D" id="3.40.50.880">
    <property type="match status" value="1"/>
</dbReference>
<dbReference type="InterPro" id="IPR029062">
    <property type="entry name" value="Class_I_gatase-like"/>
</dbReference>
<proteinExistence type="predicted"/>
<dbReference type="Pfam" id="PF01965">
    <property type="entry name" value="DJ-1_PfpI"/>
    <property type="match status" value="1"/>
</dbReference>
<dbReference type="GO" id="GO:0003700">
    <property type="term" value="F:DNA-binding transcription factor activity"/>
    <property type="evidence" value="ECO:0007669"/>
    <property type="project" value="InterPro"/>
</dbReference>
<dbReference type="PANTHER" id="PTHR43280:SF2">
    <property type="entry name" value="HTH-TYPE TRANSCRIPTIONAL REGULATOR EXSA"/>
    <property type="match status" value="1"/>
</dbReference>
<accession>A0A427V9P4</accession>
<dbReference type="PANTHER" id="PTHR43280">
    <property type="entry name" value="ARAC-FAMILY TRANSCRIPTIONAL REGULATOR"/>
    <property type="match status" value="1"/>
</dbReference>
<evidence type="ECO:0000313" key="6">
    <source>
        <dbReference type="Proteomes" id="UP000275331"/>
    </source>
</evidence>
<dbReference type="PROSITE" id="PS00041">
    <property type="entry name" value="HTH_ARAC_FAMILY_1"/>
    <property type="match status" value="1"/>
</dbReference>
<dbReference type="Proteomes" id="UP000275331">
    <property type="component" value="Unassembled WGS sequence"/>
</dbReference>
<dbReference type="InterPro" id="IPR018060">
    <property type="entry name" value="HTH_AraC"/>
</dbReference>
<keyword evidence="2" id="KW-0238">DNA-binding</keyword>
<feature type="domain" description="HTH araC/xylS-type" evidence="4">
    <location>
        <begin position="212"/>
        <end position="310"/>
    </location>
</feature>
<dbReference type="EMBL" id="RHXB01000001">
    <property type="protein sequence ID" value="RSE29471.1"/>
    <property type="molecule type" value="Genomic_DNA"/>
</dbReference>
<dbReference type="Gene3D" id="1.10.10.60">
    <property type="entry name" value="Homeodomain-like"/>
    <property type="match status" value="1"/>
</dbReference>
<name>A0A427V9P4_9ENTR</name>
<evidence type="ECO:0000259" key="4">
    <source>
        <dbReference type="PROSITE" id="PS01124"/>
    </source>
</evidence>
<dbReference type="SMART" id="SM00342">
    <property type="entry name" value="HTH_ARAC"/>
    <property type="match status" value="1"/>
</dbReference>
<evidence type="ECO:0000313" key="5">
    <source>
        <dbReference type="EMBL" id="RSE29471.1"/>
    </source>
</evidence>
<dbReference type="OrthoDB" id="6057514at2"/>
<keyword evidence="1" id="KW-0805">Transcription regulation</keyword>
<keyword evidence="3" id="KW-0804">Transcription</keyword>
<reference evidence="5 6" key="1">
    <citation type="submission" date="2018-10" db="EMBL/GenBank/DDBJ databases">
        <title>Transmission dynamics of multidrug resistant bacteria on intensive care unit surfaces.</title>
        <authorList>
            <person name="D'Souza A.W."/>
            <person name="Potter R.F."/>
            <person name="Wallace M."/>
            <person name="Shupe A."/>
            <person name="Patel S."/>
            <person name="Sun S."/>
            <person name="Gul D."/>
            <person name="Kwon J.H."/>
            <person name="Andleeb S."/>
            <person name="Burnham C.-A.D."/>
            <person name="Dantas G."/>
        </authorList>
    </citation>
    <scope>NUCLEOTIDE SEQUENCE [LARGE SCALE GENOMIC DNA]</scope>
    <source>
        <strain evidence="5 6">AS_373</strain>
    </source>
</reference>
<evidence type="ECO:0000256" key="3">
    <source>
        <dbReference type="ARBA" id="ARBA00023163"/>
    </source>
</evidence>
<dbReference type="PROSITE" id="PS01124">
    <property type="entry name" value="HTH_ARAC_FAMILY_2"/>
    <property type="match status" value="1"/>
</dbReference>
<dbReference type="InterPro" id="IPR018062">
    <property type="entry name" value="HTH_AraC-typ_CS"/>
</dbReference>
<evidence type="ECO:0000256" key="1">
    <source>
        <dbReference type="ARBA" id="ARBA00023015"/>
    </source>
</evidence>
<comment type="caution">
    <text evidence="5">The sequence shown here is derived from an EMBL/GenBank/DDBJ whole genome shotgun (WGS) entry which is preliminary data.</text>
</comment>
<dbReference type="AlphaFoldDB" id="A0A427V9P4"/>
<protein>
    <submittedName>
        <fullName evidence="5">Helix-turn-helix domain-containing protein</fullName>
    </submittedName>
</protein>
<gene>
    <name evidence="5" type="ORF">EGT71_01770</name>
</gene>
<dbReference type="SUPFAM" id="SSF46689">
    <property type="entry name" value="Homeodomain-like"/>
    <property type="match status" value="1"/>
</dbReference>
<evidence type="ECO:0000256" key="2">
    <source>
        <dbReference type="ARBA" id="ARBA00023125"/>
    </source>
</evidence>
<dbReference type="Pfam" id="PF12833">
    <property type="entry name" value="HTH_18"/>
    <property type="match status" value="1"/>
</dbReference>
<organism evidence="5 6">
    <name type="scientific">Atlantibacter subterraneus</name>
    <dbReference type="NCBI Taxonomy" id="255519"/>
    <lineage>
        <taxon>Bacteria</taxon>
        <taxon>Pseudomonadati</taxon>
        <taxon>Pseudomonadota</taxon>
        <taxon>Gammaproteobacteria</taxon>
        <taxon>Enterobacterales</taxon>
        <taxon>Enterobacteriaceae</taxon>
        <taxon>Atlantibacter</taxon>
    </lineage>
</organism>
<dbReference type="InterPro" id="IPR002818">
    <property type="entry name" value="DJ-1/PfpI"/>
</dbReference>